<dbReference type="RefSeq" id="WP_076606578.1">
    <property type="nucleotide sequence ID" value="NZ_CP010777.1"/>
</dbReference>
<reference evidence="2 3" key="1">
    <citation type="submission" date="2015-01" db="EMBL/GenBank/DDBJ databases">
        <title>Rufibacter sp./DG31D/ whole genome sequencing.</title>
        <authorList>
            <person name="Kim M.K."/>
            <person name="Srinivasan S."/>
            <person name="Lee J.-J."/>
        </authorList>
    </citation>
    <scope>NUCLEOTIDE SEQUENCE [LARGE SCALE GENOMIC DNA]</scope>
    <source>
        <strain evidence="2 3">DG31D</strain>
    </source>
</reference>
<dbReference type="PATRIC" id="fig|1379910.4.peg.457"/>
<feature type="chain" id="PRO_5005210978" evidence="1">
    <location>
        <begin position="24"/>
        <end position="204"/>
    </location>
</feature>
<evidence type="ECO:0000313" key="2">
    <source>
        <dbReference type="EMBL" id="AKQ47435.1"/>
    </source>
</evidence>
<dbReference type="InterPro" id="IPR036761">
    <property type="entry name" value="TTHA0802/YceI-like_sf"/>
</dbReference>
<proteinExistence type="predicted"/>
<dbReference type="Proteomes" id="UP000036458">
    <property type="component" value="Chromosome"/>
</dbReference>
<name>A0A0H4VND3_9BACT</name>
<keyword evidence="3" id="KW-1185">Reference proteome</keyword>
<dbReference type="Gene3D" id="2.40.128.110">
    <property type="entry name" value="Lipid/polyisoprenoid-binding, YceI-like"/>
    <property type="match status" value="1"/>
</dbReference>
<keyword evidence="1" id="KW-0732">Signal</keyword>
<dbReference type="SUPFAM" id="SSF101874">
    <property type="entry name" value="YceI-like"/>
    <property type="match status" value="1"/>
</dbReference>
<dbReference type="KEGG" id="ruf:TH63_02155"/>
<dbReference type="EMBL" id="CP010777">
    <property type="protein sequence ID" value="AKQ47435.1"/>
    <property type="molecule type" value="Genomic_DNA"/>
</dbReference>
<accession>A0A0H4VND3</accession>
<evidence type="ECO:0000313" key="3">
    <source>
        <dbReference type="Proteomes" id="UP000036458"/>
    </source>
</evidence>
<feature type="signal peptide" evidence="1">
    <location>
        <begin position="1"/>
        <end position="23"/>
    </location>
</feature>
<gene>
    <name evidence="2" type="ORF">TH63_02155</name>
</gene>
<protein>
    <submittedName>
        <fullName evidence="2">Uncharacterized protein</fullName>
    </submittedName>
</protein>
<dbReference type="STRING" id="1379910.TH63_02155"/>
<organism evidence="2 3">
    <name type="scientific">Rufibacter radiotolerans</name>
    <dbReference type="NCBI Taxonomy" id="1379910"/>
    <lineage>
        <taxon>Bacteria</taxon>
        <taxon>Pseudomonadati</taxon>
        <taxon>Bacteroidota</taxon>
        <taxon>Cytophagia</taxon>
        <taxon>Cytophagales</taxon>
        <taxon>Hymenobacteraceae</taxon>
        <taxon>Rufibacter</taxon>
    </lineage>
</organism>
<evidence type="ECO:0000256" key="1">
    <source>
        <dbReference type="SAM" id="SignalP"/>
    </source>
</evidence>
<dbReference type="AlphaFoldDB" id="A0A0H4VND3"/>
<sequence length="204" mass="23242">MRSRNLFVWCLLPLVLTTLAAWAPTSKGYNSAKWVISASSNLRVNGSTNVNKFVCEINGYDQVDTLSVMENSKMVKLWGSLNLDIENFDCHNPVMTRDLQKTLKAKQYPQLCINFLSLNKFPELSRKPEHITGWVDIDLAGVRKRVEVTYKISVDANKNIHLIGEREVKFSDFNLVPPTKFKGMVQTKENLNITFHLQLKPIAS</sequence>